<dbReference type="Proteomes" id="UP000063063">
    <property type="component" value="Chromosome 33"/>
</dbReference>
<feature type="region of interest" description="Disordered" evidence="1">
    <location>
        <begin position="616"/>
        <end position="664"/>
    </location>
</feature>
<accession>A0A088RYW8</accession>
<sequence>MDAAALFHERQADVAAFSALLFRQPAAVTQLQRKMSIPVPSGMHTNASWEEAVSSSPLTHTAAMTPAYRRPASANVPVSRVLQEVKAQAKREQRMARKAKKSAGGGADYPAGSLPYLATSGSRSGAPVLAMSFSAQEIRDRTYLWMTEPGLHFSSADDISQRATSESSVLTPQQQAKLRRLRIKRTHQRLLSHAQWALWLRRRRRLWHRRRPVARRRHLARQLALEYGRPVGLCRCYRPGKHTMRATALGRKARLPFEVAQKMVTQWLPSHSRLVKRFHYRIVSLAVQPCVTHVSLATTTSSIHSQHGGGAARSSTAPCETHHAARLRCCTSCEARVAMPHEPTRKDHRFLQRWATALAEQQRQWLFRSPIVRNDQSAQSHALLSASVLAATMLADLSHHCVYALTPRNKWPFTGTVWNSPNSPRDAASAASPALASLIEALGLRPDAEDVSASPSGVIFALSPTARHQRTRRTSATVVHGHMWGAGSACLGDAALQTADLCRGSISTLSRHTRVVPVVLVASLRAKAAPTAVDVLLFSEAPVHFTRRATAQLQIQLVSFWNPCSLSVARASVFEFWRCDPSALSSESEPEALATLKGTLQRCARAYRRLQLRPPRSRSDLRVRRRTPFKSSPRKTAPSGGSGAADARAAAHGHPQGASSPARQSSRLSLVVYPSFSSPFLLDPHCNRSGKGTAAPCVWRLALLYCSPASGRHAPSVHIGDTAARSAASPGVTQAVTTLSVRRMCLVSWQTRRAHFHLARRFFGFLLMAPSPVKPTRSGAALRGRCRALGFQDRVTLLHLLGHPAYPLDYGLSRPSAAAQQRRRQQSRPTPRKARVARWGTKRSRTSTDGTSTAATLASAPLPSYLHTLEYYGNASNAACRVFVRAAHSDRLLPTLHSNTGVILLQCQWWQHRGDRMLRVPLVTRIGVVSSSGFFAQRFGCVVAPVWCCFPPTASEASGGVSLAALTNEDKNVSSVTAPGVHWSAVSLVGDTAAAACAPDYLLAPPEVAEDLLRRSALLQRDEVPRKRACSRRQRVFDLGQGRAVRELEALLYDPLSCSPVHLIRWYA</sequence>
<keyword evidence="3" id="KW-1185">Reference proteome</keyword>
<gene>
    <name evidence="2" type="ORF">LPMP_330500</name>
</gene>
<dbReference type="RefSeq" id="XP_010702143.1">
    <property type="nucleotide sequence ID" value="XM_010703841.1"/>
</dbReference>
<protein>
    <submittedName>
        <fullName evidence="2">Uncharacterized protein</fullName>
    </submittedName>
</protein>
<dbReference type="GeneID" id="22578203"/>
<dbReference type="AlphaFoldDB" id="A0A088RYW8"/>
<feature type="compositionally biased region" description="Basic residues" evidence="1">
    <location>
        <begin position="821"/>
        <end position="845"/>
    </location>
</feature>
<dbReference type="OrthoDB" id="273511at2759"/>
<reference evidence="2 3" key="1">
    <citation type="journal article" date="2015" name="Sci. Rep.">
        <title>The genome of Leishmania panamensis: insights into genomics of the L. (Viannia) subgenus.</title>
        <authorList>
            <person name="Llanes A."/>
            <person name="Restrepo C.M."/>
            <person name="Vecchio G.D."/>
            <person name="Anguizola F.J."/>
            <person name="Lleonart R."/>
        </authorList>
    </citation>
    <scope>NUCLEOTIDE SEQUENCE [LARGE SCALE GENOMIC DNA]</scope>
    <source>
        <strain evidence="2 3">MHOM/PA/94/PSC-1</strain>
    </source>
</reference>
<feature type="region of interest" description="Disordered" evidence="1">
    <location>
        <begin position="816"/>
        <end position="853"/>
    </location>
</feature>
<dbReference type="VEuPathDB" id="TriTrypDB:LPMP_330500"/>
<proteinExistence type="predicted"/>
<evidence type="ECO:0000256" key="1">
    <source>
        <dbReference type="SAM" id="MobiDB-lite"/>
    </source>
</evidence>
<evidence type="ECO:0000313" key="2">
    <source>
        <dbReference type="EMBL" id="AIO01343.1"/>
    </source>
</evidence>
<name>A0A088RYW8_LEIPA</name>
<feature type="compositionally biased region" description="Low complexity" evidence="1">
    <location>
        <begin position="644"/>
        <end position="655"/>
    </location>
</feature>
<dbReference type="VEuPathDB" id="TriTrypDB:LPAL13_330009600"/>
<evidence type="ECO:0000313" key="3">
    <source>
        <dbReference type="Proteomes" id="UP000063063"/>
    </source>
</evidence>
<organism evidence="2 3">
    <name type="scientific">Leishmania panamensis</name>
    <dbReference type="NCBI Taxonomy" id="5679"/>
    <lineage>
        <taxon>Eukaryota</taxon>
        <taxon>Discoba</taxon>
        <taxon>Euglenozoa</taxon>
        <taxon>Kinetoplastea</taxon>
        <taxon>Metakinetoplastina</taxon>
        <taxon>Trypanosomatida</taxon>
        <taxon>Trypanosomatidae</taxon>
        <taxon>Leishmaniinae</taxon>
        <taxon>Leishmania</taxon>
        <taxon>Leishmania guyanensis species complex</taxon>
    </lineage>
</organism>
<dbReference type="KEGG" id="lpan:LPMP_330500"/>
<dbReference type="EMBL" id="CP009402">
    <property type="protein sequence ID" value="AIO01343.1"/>
    <property type="molecule type" value="Genomic_DNA"/>
</dbReference>
<dbReference type="eggNOG" id="ENOG502S7IS">
    <property type="taxonomic scope" value="Eukaryota"/>
</dbReference>